<organism evidence="4">
    <name type="scientific">Capitella teleta</name>
    <name type="common">Polychaete worm</name>
    <dbReference type="NCBI Taxonomy" id="283909"/>
    <lineage>
        <taxon>Eukaryota</taxon>
        <taxon>Metazoa</taxon>
        <taxon>Spiralia</taxon>
        <taxon>Lophotrochozoa</taxon>
        <taxon>Annelida</taxon>
        <taxon>Polychaeta</taxon>
        <taxon>Sedentaria</taxon>
        <taxon>Scolecida</taxon>
        <taxon>Capitellidae</taxon>
        <taxon>Capitella</taxon>
    </lineage>
</organism>
<dbReference type="EMBL" id="AMQN01019936">
    <property type="status" value="NOT_ANNOTATED_CDS"/>
    <property type="molecule type" value="Genomic_DNA"/>
</dbReference>
<dbReference type="STRING" id="283909.R7UZQ2"/>
<dbReference type="Proteomes" id="UP000014760">
    <property type="component" value="Unassembled WGS sequence"/>
</dbReference>
<evidence type="ECO:0000259" key="2">
    <source>
        <dbReference type="PROSITE" id="PS50055"/>
    </source>
</evidence>
<dbReference type="HOGENOM" id="CLU_015720_0_0_1"/>
<dbReference type="InterPro" id="IPR000242">
    <property type="entry name" value="PTP_cat"/>
</dbReference>
<dbReference type="PANTHER" id="PTHR19134:SF449">
    <property type="entry name" value="TYROSINE-PROTEIN PHOSPHATASE 1"/>
    <property type="match status" value="1"/>
</dbReference>
<dbReference type="OrthoDB" id="10253954at2759"/>
<feature type="domain" description="Tyrosine specific protein phosphatases" evidence="3">
    <location>
        <begin position="471"/>
        <end position="522"/>
    </location>
</feature>
<feature type="transmembrane region" description="Helical" evidence="1">
    <location>
        <begin position="47"/>
        <end position="72"/>
    </location>
</feature>
<dbReference type="InterPro" id="IPR000387">
    <property type="entry name" value="Tyr_Pase_dom"/>
</dbReference>
<dbReference type="GO" id="GO:0004725">
    <property type="term" value="F:protein tyrosine phosphatase activity"/>
    <property type="evidence" value="ECO:0007669"/>
    <property type="project" value="InterPro"/>
</dbReference>
<name>R7UZQ2_CAPTE</name>
<reference evidence="6" key="1">
    <citation type="submission" date="2012-12" db="EMBL/GenBank/DDBJ databases">
        <authorList>
            <person name="Hellsten U."/>
            <person name="Grimwood J."/>
            <person name="Chapman J.A."/>
            <person name="Shapiro H."/>
            <person name="Aerts A."/>
            <person name="Otillar R.P."/>
            <person name="Terry A.Y."/>
            <person name="Boore J.L."/>
            <person name="Simakov O."/>
            <person name="Marletaz F."/>
            <person name="Cho S.-J."/>
            <person name="Edsinger-Gonzales E."/>
            <person name="Havlak P."/>
            <person name="Kuo D.-H."/>
            <person name="Larsson T."/>
            <person name="Lv J."/>
            <person name="Arendt D."/>
            <person name="Savage R."/>
            <person name="Osoegawa K."/>
            <person name="de Jong P."/>
            <person name="Lindberg D.R."/>
            <person name="Seaver E.C."/>
            <person name="Weisblat D.A."/>
            <person name="Putnam N.H."/>
            <person name="Grigoriev I.V."/>
            <person name="Rokhsar D.S."/>
        </authorList>
    </citation>
    <scope>NUCLEOTIDE SEQUENCE</scope>
    <source>
        <strain evidence="6">I ESC-2004</strain>
    </source>
</reference>
<keyword evidence="1" id="KW-0472">Membrane</keyword>
<proteinExistence type="predicted"/>
<dbReference type="PRINTS" id="PR00700">
    <property type="entry name" value="PRTYPHPHTASE"/>
</dbReference>
<dbReference type="EMBL" id="KB296442">
    <property type="protein sequence ID" value="ELU11769.1"/>
    <property type="molecule type" value="Genomic_DNA"/>
</dbReference>
<dbReference type="PROSITE" id="PS50056">
    <property type="entry name" value="TYR_PHOSPHATASE_2"/>
    <property type="match status" value="1"/>
</dbReference>
<dbReference type="SMART" id="SM00194">
    <property type="entry name" value="PTPc"/>
    <property type="match status" value="1"/>
</dbReference>
<keyword evidence="1" id="KW-1133">Transmembrane helix</keyword>
<evidence type="ECO:0000259" key="3">
    <source>
        <dbReference type="PROSITE" id="PS50056"/>
    </source>
</evidence>
<evidence type="ECO:0000313" key="6">
    <source>
        <dbReference type="Proteomes" id="UP000014760"/>
    </source>
</evidence>
<protein>
    <recommendedName>
        <fullName evidence="7">Tyrosine-protein phosphatase domain-containing protein</fullName>
    </recommendedName>
</protein>
<reference evidence="5" key="3">
    <citation type="submission" date="2015-06" db="UniProtKB">
        <authorList>
            <consortium name="EnsemblMetazoa"/>
        </authorList>
    </citation>
    <scope>IDENTIFICATION</scope>
</reference>
<dbReference type="PANTHER" id="PTHR19134">
    <property type="entry name" value="RECEPTOR-TYPE TYROSINE-PROTEIN PHOSPHATASE"/>
    <property type="match status" value="1"/>
</dbReference>
<dbReference type="EMBL" id="AMQN01019937">
    <property type="status" value="NOT_ANNOTATED_CDS"/>
    <property type="molecule type" value="Genomic_DNA"/>
</dbReference>
<dbReference type="AlphaFoldDB" id="R7UZQ2"/>
<dbReference type="InterPro" id="IPR029021">
    <property type="entry name" value="Prot-tyrosine_phosphatase-like"/>
</dbReference>
<keyword evidence="6" id="KW-1185">Reference proteome</keyword>
<dbReference type="SUPFAM" id="SSF52799">
    <property type="entry name" value="(Phosphotyrosine protein) phosphatases II"/>
    <property type="match status" value="2"/>
</dbReference>
<evidence type="ECO:0000313" key="5">
    <source>
        <dbReference type="EnsemblMetazoa" id="CapteP228756"/>
    </source>
</evidence>
<dbReference type="Gene3D" id="3.90.190.10">
    <property type="entry name" value="Protein tyrosine phosphatase superfamily"/>
    <property type="match status" value="2"/>
</dbReference>
<dbReference type="CDD" id="cd00054">
    <property type="entry name" value="EGF_CA"/>
    <property type="match status" value="1"/>
</dbReference>
<evidence type="ECO:0008006" key="7">
    <source>
        <dbReference type="Google" id="ProtNLM"/>
    </source>
</evidence>
<sequence>MYDVDRCHICVNLIGGHTCLCNDTYTLDVKNNNETCTDGTTADMAGIIGMAVGLAILLILAVIALVVICILLRKRKKDKLMSTKDNLSVIPGISGIHNEGKEDPVNVATDPPSVTVEVEKVNTIAAQKPKPKPKAKPEPEIPNEEEIYVNTFNNRFIPINQLKQYVKDIEANDQSVLEDFKSIPKPKAETKFASDPALKSKQRFANILPYDHNRVKLEKFEDQPLSDYINASHVQGTNGRKYIASQGPKKKTLTDFWRMIWEQKVERIAMLTNLVENGAIKCVRYWPKEVNGDPLKSERFTVKLLKEDVWPDFTRRQLEVSKGRHFVATQWPLEDTVVDFWRLVNDHDVQHIVLLEELSMKILPESGKTENFGGIEVYCKETEQNDTLVSYTVHFPEDTAEVVYMNTNTEETSFTGETINVVMLKTPLTNQSIIDVRSKLGFNASSTSTNCTVVCTYVNIVTPVQWLTLHHCRDGAKLCGLFIAALNILDMVDAENEVDVFYGVQQIKVVRPEFVQSQEQFLQLYDLVKTYLKQKNHSKPN</sequence>
<reference evidence="4 6" key="2">
    <citation type="journal article" date="2013" name="Nature">
        <title>Insights into bilaterian evolution from three spiralian genomes.</title>
        <authorList>
            <person name="Simakov O."/>
            <person name="Marletaz F."/>
            <person name="Cho S.J."/>
            <person name="Edsinger-Gonzales E."/>
            <person name="Havlak P."/>
            <person name="Hellsten U."/>
            <person name="Kuo D.H."/>
            <person name="Larsson T."/>
            <person name="Lv J."/>
            <person name="Arendt D."/>
            <person name="Savage R."/>
            <person name="Osoegawa K."/>
            <person name="de Jong P."/>
            <person name="Grimwood J."/>
            <person name="Chapman J.A."/>
            <person name="Shapiro H."/>
            <person name="Aerts A."/>
            <person name="Otillar R.P."/>
            <person name="Terry A.Y."/>
            <person name="Boore J.L."/>
            <person name="Grigoriev I.V."/>
            <person name="Lindberg D.R."/>
            <person name="Seaver E.C."/>
            <person name="Weisblat D.A."/>
            <person name="Putnam N.H."/>
            <person name="Rokhsar D.S."/>
        </authorList>
    </citation>
    <scope>NUCLEOTIDE SEQUENCE</scope>
    <source>
        <strain evidence="4 6">I ESC-2004</strain>
    </source>
</reference>
<keyword evidence="1" id="KW-0812">Transmembrane</keyword>
<feature type="domain" description="Tyrosine-protein phosphatase" evidence="2">
    <location>
        <begin position="176"/>
        <end position="531"/>
    </location>
</feature>
<dbReference type="EnsemblMetazoa" id="CapteT228756">
    <property type="protein sequence ID" value="CapteP228756"/>
    <property type="gene ID" value="CapteG228756"/>
</dbReference>
<dbReference type="InterPro" id="IPR050348">
    <property type="entry name" value="Protein-Tyr_Phosphatase"/>
</dbReference>
<gene>
    <name evidence="4" type="ORF">CAPTEDRAFT_228756</name>
</gene>
<evidence type="ECO:0000313" key="4">
    <source>
        <dbReference type="EMBL" id="ELU11769.1"/>
    </source>
</evidence>
<evidence type="ECO:0000256" key="1">
    <source>
        <dbReference type="SAM" id="Phobius"/>
    </source>
</evidence>
<dbReference type="PROSITE" id="PS50055">
    <property type="entry name" value="TYR_PHOSPHATASE_PTP"/>
    <property type="match status" value="1"/>
</dbReference>
<dbReference type="Pfam" id="PF00102">
    <property type="entry name" value="Y_phosphatase"/>
    <property type="match status" value="1"/>
</dbReference>
<accession>R7UZQ2</accession>